<reference evidence="1 2" key="2">
    <citation type="submission" date="2018-09" db="EMBL/GenBank/DDBJ databases">
        <title>Giant CbK-like Caulobacter bacteriophages have genetically divergent genomes.</title>
        <authorList>
            <person name="Wilson K."/>
            <person name="Ely B."/>
        </authorList>
    </citation>
    <scope>NUCLEOTIDE SEQUENCE [LARGE SCALE GENOMIC DNA]</scope>
</reference>
<sequence length="83" mass="9057">MTSKHLQQVQADAEKLTVIAEGVMDASTLLREKLAQVPASRDTSLAVTKLDEFDFWAGRALSSVLQPLLQELHDAGLLEVVPD</sequence>
<gene>
    <name evidence="1" type="ORF">CcrBL9_gp090</name>
</gene>
<dbReference type="Proteomes" id="UP000259421">
    <property type="component" value="Segment"/>
</dbReference>
<dbReference type="EMBL" id="MH588546">
    <property type="protein sequence ID" value="AXQ69114.1"/>
    <property type="molecule type" value="Genomic_DNA"/>
</dbReference>
<reference evidence="2" key="1">
    <citation type="submission" date="2018-07" db="EMBL/GenBank/DDBJ databases">
        <title>Giant CbK-like Caulobacter bacteriophages have genetically divergent genomes.</title>
        <authorList>
            <person name="Wilson K.M."/>
            <person name="Ely B."/>
        </authorList>
    </citation>
    <scope>NUCLEOTIDE SEQUENCE [LARGE SCALE GENOMIC DNA]</scope>
</reference>
<evidence type="ECO:0000313" key="1">
    <source>
        <dbReference type="EMBL" id="AXQ69114.1"/>
    </source>
</evidence>
<accession>A0A385EB58</accession>
<keyword evidence="2" id="KW-1185">Reference proteome</keyword>
<organism evidence="1 2">
    <name type="scientific">Caulobacter phage CcrBL9</name>
    <dbReference type="NCBI Taxonomy" id="2283270"/>
    <lineage>
        <taxon>Viruses</taxon>
        <taxon>Duplodnaviria</taxon>
        <taxon>Heunggongvirae</taxon>
        <taxon>Uroviricota</taxon>
        <taxon>Caudoviricetes</taxon>
        <taxon>Jeanschmidtviridae</taxon>
        <taxon>Bertelyvirus</taxon>
        <taxon>Bertelyvirus BL9</taxon>
    </lineage>
</organism>
<name>A0A385EB58_9CAUD</name>
<protein>
    <submittedName>
        <fullName evidence="1">Uncharacterized protein</fullName>
    </submittedName>
</protein>
<evidence type="ECO:0000313" key="2">
    <source>
        <dbReference type="Proteomes" id="UP000259421"/>
    </source>
</evidence>
<proteinExistence type="predicted"/>